<dbReference type="AlphaFoldDB" id="A0A8X6X198"/>
<organism evidence="2 3">
    <name type="scientific">Trichonephila inaurata madagascariensis</name>
    <dbReference type="NCBI Taxonomy" id="2747483"/>
    <lineage>
        <taxon>Eukaryota</taxon>
        <taxon>Metazoa</taxon>
        <taxon>Ecdysozoa</taxon>
        <taxon>Arthropoda</taxon>
        <taxon>Chelicerata</taxon>
        <taxon>Arachnida</taxon>
        <taxon>Araneae</taxon>
        <taxon>Araneomorphae</taxon>
        <taxon>Entelegynae</taxon>
        <taxon>Araneoidea</taxon>
        <taxon>Nephilidae</taxon>
        <taxon>Trichonephila</taxon>
        <taxon>Trichonephila inaurata</taxon>
    </lineage>
</organism>
<gene>
    <name evidence="2" type="primary">AVEN_102602_1</name>
    <name evidence="2" type="ORF">TNIN_16071</name>
</gene>
<name>A0A8X6X198_9ARAC</name>
<evidence type="ECO:0000313" key="2">
    <source>
        <dbReference type="EMBL" id="GFY45127.1"/>
    </source>
</evidence>
<keyword evidence="3" id="KW-1185">Reference proteome</keyword>
<reference evidence="2" key="1">
    <citation type="submission" date="2020-08" db="EMBL/GenBank/DDBJ databases">
        <title>Multicomponent nature underlies the extraordinary mechanical properties of spider dragline silk.</title>
        <authorList>
            <person name="Kono N."/>
            <person name="Nakamura H."/>
            <person name="Mori M."/>
            <person name="Yoshida Y."/>
            <person name="Ohtoshi R."/>
            <person name="Malay A.D."/>
            <person name="Moran D.A.P."/>
            <person name="Tomita M."/>
            <person name="Numata K."/>
            <person name="Arakawa K."/>
        </authorList>
    </citation>
    <scope>NUCLEOTIDE SEQUENCE</scope>
</reference>
<comment type="caution">
    <text evidence="2">The sequence shown here is derived from an EMBL/GenBank/DDBJ whole genome shotgun (WGS) entry which is preliminary data.</text>
</comment>
<dbReference type="Proteomes" id="UP000886998">
    <property type="component" value="Unassembled WGS sequence"/>
</dbReference>
<proteinExistence type="predicted"/>
<keyword evidence="1" id="KW-0472">Membrane</keyword>
<evidence type="ECO:0000313" key="3">
    <source>
        <dbReference type="Proteomes" id="UP000886998"/>
    </source>
</evidence>
<keyword evidence="1" id="KW-0812">Transmembrane</keyword>
<keyword evidence="1" id="KW-1133">Transmembrane helix</keyword>
<feature type="transmembrane region" description="Helical" evidence="1">
    <location>
        <begin position="91"/>
        <end position="117"/>
    </location>
</feature>
<feature type="transmembrane region" description="Helical" evidence="1">
    <location>
        <begin position="54"/>
        <end position="71"/>
    </location>
</feature>
<accession>A0A8X6X198</accession>
<dbReference type="OrthoDB" id="6430702at2759"/>
<feature type="transmembrane region" description="Helical" evidence="1">
    <location>
        <begin position="12"/>
        <end position="33"/>
    </location>
</feature>
<protein>
    <submittedName>
        <fullName evidence="2">Uncharacterized protein</fullName>
    </submittedName>
</protein>
<sequence length="119" mass="13184">MRVDGCTYSPAVPVVTVISGLIDAVVNILSMIATLTKRPALKEGLHDVSRMGRLTLIFIHLYGLAKVYGILPPEESDHNSPEYCDSLLFWIAFSFFHLTVLSTFVLFLGMLTAALSYNF</sequence>
<dbReference type="EMBL" id="BMAV01004645">
    <property type="protein sequence ID" value="GFY45127.1"/>
    <property type="molecule type" value="Genomic_DNA"/>
</dbReference>
<evidence type="ECO:0000256" key="1">
    <source>
        <dbReference type="SAM" id="Phobius"/>
    </source>
</evidence>